<keyword evidence="2" id="KW-1185">Reference proteome</keyword>
<proteinExistence type="predicted"/>
<evidence type="ECO:0000313" key="2">
    <source>
        <dbReference type="Proteomes" id="UP001596044"/>
    </source>
</evidence>
<accession>A0ABW0K920</accession>
<dbReference type="EMBL" id="JBHSMJ010000022">
    <property type="protein sequence ID" value="MFC5449799.1"/>
    <property type="molecule type" value="Genomic_DNA"/>
</dbReference>
<comment type="caution">
    <text evidence="1">The sequence shown here is derived from an EMBL/GenBank/DDBJ whole genome shotgun (WGS) entry which is preliminary data.</text>
</comment>
<protein>
    <recommendedName>
        <fullName evidence="3">SMI1/KNR4 family protein</fullName>
    </recommendedName>
</protein>
<gene>
    <name evidence="1" type="ORF">ACFPOG_16190</name>
</gene>
<name>A0ABW0K920_9BACL</name>
<reference evidence="2" key="1">
    <citation type="journal article" date="2019" name="Int. J. Syst. Evol. Microbiol.">
        <title>The Global Catalogue of Microorganisms (GCM) 10K type strain sequencing project: providing services to taxonomists for standard genome sequencing and annotation.</title>
        <authorList>
            <consortium name="The Broad Institute Genomics Platform"/>
            <consortium name="The Broad Institute Genome Sequencing Center for Infectious Disease"/>
            <person name="Wu L."/>
            <person name="Ma J."/>
        </authorList>
    </citation>
    <scope>NUCLEOTIDE SEQUENCE [LARGE SCALE GENOMIC DNA]</scope>
    <source>
        <strain evidence="2">KACC 11904</strain>
    </source>
</reference>
<evidence type="ECO:0000313" key="1">
    <source>
        <dbReference type="EMBL" id="MFC5449799.1"/>
    </source>
</evidence>
<sequence>MHQRKWKEGFMTMVDKLQADPRIRVTQAVFNPPAPLEDMEFAKEQCHGVLPEGCQSFYEAMNGLTIEWHMNEPNPISNDRGTIRILPIRQVFGSWQGATWFPEPRPDTKYQAVKPFDHFVTEACAAFKVRPQKPAESTVYFHYFGEASVNTRYSFTEYLERLLVSRGYWYWIQALSRETADNPEAKAFRQGASRLFDDYEDTWFVPK</sequence>
<dbReference type="Proteomes" id="UP001596044">
    <property type="component" value="Unassembled WGS sequence"/>
</dbReference>
<dbReference type="RefSeq" id="WP_270885045.1">
    <property type="nucleotide sequence ID" value="NZ_JAQFVF010000083.1"/>
</dbReference>
<evidence type="ECO:0008006" key="3">
    <source>
        <dbReference type="Google" id="ProtNLM"/>
    </source>
</evidence>
<organism evidence="1 2">
    <name type="scientific">Paenibacillus aestuarii</name>
    <dbReference type="NCBI Taxonomy" id="516965"/>
    <lineage>
        <taxon>Bacteria</taxon>
        <taxon>Bacillati</taxon>
        <taxon>Bacillota</taxon>
        <taxon>Bacilli</taxon>
        <taxon>Bacillales</taxon>
        <taxon>Paenibacillaceae</taxon>
        <taxon>Paenibacillus</taxon>
    </lineage>
</organism>